<protein>
    <submittedName>
        <fullName evidence="6">Major capsid protein</fullName>
    </submittedName>
</protein>
<keyword evidence="3" id="KW-1140">T=1 icosahedral capsid protein</keyword>
<evidence type="ECO:0000256" key="3">
    <source>
        <dbReference type="ARBA" id="ARBA00022431"/>
    </source>
</evidence>
<dbReference type="EMBL" id="BK057807">
    <property type="protein sequence ID" value="DAE25520.1"/>
    <property type="molecule type" value="Genomic_DNA"/>
</dbReference>
<evidence type="ECO:0000256" key="1">
    <source>
        <dbReference type="ARBA" id="ARBA00004328"/>
    </source>
</evidence>
<reference evidence="6" key="1">
    <citation type="journal article" date="2021" name="Proc. Natl. Acad. Sci. U.S.A.">
        <title>A Catalog of Tens of Thousands of Viruses from Human Metagenomes Reveals Hidden Associations with Chronic Diseases.</title>
        <authorList>
            <person name="Tisza M.J."/>
            <person name="Buck C.B."/>
        </authorList>
    </citation>
    <scope>NUCLEOTIDE SEQUENCE</scope>
    <source>
        <strain evidence="6">CtlXB4</strain>
    </source>
</reference>
<dbReference type="InterPro" id="IPR016184">
    <property type="entry name" value="Capsid/spike_ssDNA_virus"/>
</dbReference>
<dbReference type="Pfam" id="PF02305">
    <property type="entry name" value="Phage_F"/>
    <property type="match status" value="1"/>
</dbReference>
<evidence type="ECO:0000256" key="4">
    <source>
        <dbReference type="ARBA" id="ARBA00022561"/>
    </source>
</evidence>
<dbReference type="InterPro" id="IPR037002">
    <property type="entry name" value="Microviridae_protein_F_sf"/>
</dbReference>
<dbReference type="GO" id="GO:0039615">
    <property type="term" value="C:T=1 icosahedral viral capsid"/>
    <property type="evidence" value="ECO:0007669"/>
    <property type="project" value="UniProtKB-KW"/>
</dbReference>
<dbReference type="SUPFAM" id="SSF88645">
    <property type="entry name" value="ssDNA viruses"/>
    <property type="match status" value="1"/>
</dbReference>
<evidence type="ECO:0000313" key="6">
    <source>
        <dbReference type="EMBL" id="DAE25520.1"/>
    </source>
</evidence>
<accession>A0A8S5R2E5</accession>
<comment type="similarity">
    <text evidence="2">Belongs to the microviridae F protein family.</text>
</comment>
<keyword evidence="5" id="KW-0946">Virion</keyword>
<proteinExistence type="inferred from homology"/>
<sequence length="153" mass="17527">MASYTGMSNLQNHPHRSGFDIGRKNAFTAKVGELLPVYWDISMPGDKYKFNVEYFTRTQPVETSAYTRLREYFDFYAVPLRLLWKSAPSVLTQMQDINQVQALSFSQNLTLGSYLPSVTLEQFSLILSRLNGGTYNPGTLSYLRNFLFAFCHP</sequence>
<dbReference type="GO" id="GO:0005198">
    <property type="term" value="F:structural molecule activity"/>
    <property type="evidence" value="ECO:0007669"/>
    <property type="project" value="InterPro"/>
</dbReference>
<evidence type="ECO:0000256" key="5">
    <source>
        <dbReference type="ARBA" id="ARBA00022844"/>
    </source>
</evidence>
<comment type="subcellular location">
    <subcellularLocation>
        <location evidence="1">Virion</location>
    </subcellularLocation>
</comment>
<evidence type="ECO:0000256" key="2">
    <source>
        <dbReference type="ARBA" id="ARBA00009963"/>
    </source>
</evidence>
<dbReference type="InterPro" id="IPR003514">
    <property type="entry name" value="Microviridae_protein_F"/>
</dbReference>
<dbReference type="Gene3D" id="2.60.169.10">
    <property type="entry name" value="Microviridae F protein"/>
    <property type="match status" value="1"/>
</dbReference>
<keyword evidence="4" id="KW-0167">Capsid protein</keyword>
<organism evidence="6">
    <name type="scientific">Microviridae sp. ctlXB4</name>
    <dbReference type="NCBI Taxonomy" id="2825005"/>
    <lineage>
        <taxon>Viruses</taxon>
        <taxon>Monodnaviria</taxon>
        <taxon>Sangervirae</taxon>
        <taxon>Phixviricota</taxon>
        <taxon>Malgrandaviricetes</taxon>
        <taxon>Petitvirales</taxon>
        <taxon>Microviridae</taxon>
    </lineage>
</organism>
<name>A0A8S5R2E5_9VIRU</name>